<name>A0A1N7SPM6_9BURK</name>
<dbReference type="RefSeq" id="WP_087738361.1">
    <property type="nucleotide sequence ID" value="NZ_CYGY02000068.1"/>
</dbReference>
<feature type="domain" description="FAD/NAD(P)-binding" evidence="6">
    <location>
        <begin position="9"/>
        <end position="305"/>
    </location>
</feature>
<organism evidence="8 9">
    <name type="scientific">Paraburkholderia piptadeniae</name>
    <dbReference type="NCBI Taxonomy" id="1701573"/>
    <lineage>
        <taxon>Bacteria</taxon>
        <taxon>Pseudomonadati</taxon>
        <taxon>Pseudomonadota</taxon>
        <taxon>Betaproteobacteria</taxon>
        <taxon>Burkholderiales</taxon>
        <taxon>Burkholderiaceae</taxon>
        <taxon>Paraburkholderia</taxon>
    </lineage>
</organism>
<protein>
    <submittedName>
        <fullName evidence="8">Anthranilate 1,2-dioxygenase system ferredoxin--NAD(+) reductase component</fullName>
        <ecNumber evidence="8">1.18.1.3</ecNumber>
    </submittedName>
</protein>
<dbReference type="Gene3D" id="3.50.50.60">
    <property type="entry name" value="FAD/NAD(P)-binding domain"/>
    <property type="match status" value="2"/>
</dbReference>
<evidence type="ECO:0000259" key="6">
    <source>
        <dbReference type="Pfam" id="PF07992"/>
    </source>
</evidence>
<dbReference type="SUPFAM" id="SSF51905">
    <property type="entry name" value="FAD/NAD(P)-binding domain"/>
    <property type="match status" value="1"/>
</dbReference>
<evidence type="ECO:0000313" key="9">
    <source>
        <dbReference type="Proteomes" id="UP000195569"/>
    </source>
</evidence>
<dbReference type="Gene3D" id="3.30.390.30">
    <property type="match status" value="1"/>
</dbReference>
<keyword evidence="4 8" id="KW-0560">Oxidoreductase</keyword>
<keyword evidence="9" id="KW-1185">Reference proteome</keyword>
<dbReference type="EC" id="1.18.1.3" evidence="8"/>
<reference evidence="8" key="1">
    <citation type="submission" date="2016-12" db="EMBL/GenBank/DDBJ databases">
        <authorList>
            <person name="Moulin L."/>
        </authorList>
    </citation>
    <scope>NUCLEOTIDE SEQUENCE [LARGE SCALE GENOMIC DNA]</scope>
    <source>
        <strain evidence="8">STM 7183</strain>
    </source>
</reference>
<evidence type="ECO:0000259" key="7">
    <source>
        <dbReference type="Pfam" id="PF14759"/>
    </source>
</evidence>
<dbReference type="GO" id="GO:0016651">
    <property type="term" value="F:oxidoreductase activity, acting on NAD(P)H"/>
    <property type="evidence" value="ECO:0007669"/>
    <property type="project" value="TreeGrafter"/>
</dbReference>
<dbReference type="OrthoDB" id="9769238at2"/>
<evidence type="ECO:0000313" key="8">
    <source>
        <dbReference type="EMBL" id="SIT49292.1"/>
    </source>
</evidence>
<comment type="caution">
    <text evidence="8">The sequence shown here is derived from an EMBL/GenBank/DDBJ whole genome shotgun (WGS) entry which is preliminary data.</text>
</comment>
<evidence type="ECO:0000256" key="4">
    <source>
        <dbReference type="ARBA" id="ARBA00023002"/>
    </source>
</evidence>
<evidence type="ECO:0000256" key="3">
    <source>
        <dbReference type="ARBA" id="ARBA00022827"/>
    </source>
</evidence>
<dbReference type="PANTHER" id="PTHR43557:SF2">
    <property type="entry name" value="RIESKE DOMAIN-CONTAINING PROTEIN-RELATED"/>
    <property type="match status" value="1"/>
</dbReference>
<dbReference type="AlphaFoldDB" id="A0A1N7SPM6"/>
<feature type="region of interest" description="Disordered" evidence="5">
    <location>
        <begin position="35"/>
        <end position="55"/>
    </location>
</feature>
<evidence type="ECO:0000256" key="2">
    <source>
        <dbReference type="ARBA" id="ARBA00022630"/>
    </source>
</evidence>
<dbReference type="InterPro" id="IPR023753">
    <property type="entry name" value="FAD/NAD-binding_dom"/>
</dbReference>
<dbReference type="PRINTS" id="PR00368">
    <property type="entry name" value="FADPNR"/>
</dbReference>
<keyword evidence="2" id="KW-0285">Flavoprotein</keyword>
<dbReference type="EMBL" id="CYGY02000068">
    <property type="protein sequence ID" value="SIT49292.1"/>
    <property type="molecule type" value="Genomic_DNA"/>
</dbReference>
<sequence>MKERTNDARIVIVGAGHAGGKMAEALREAGHVGPLSLVGGESHPPYERPPLSKEMLGGESTVESTYLHPREWYASSSIALRTGSVAVELDRQQQMVHLANGDALPYDLMVMATGARARRLNVPGVDGPNIFTLRGIDDALAVRSRLVAGGRLAVVGAGFIGLEIAATARRHGMEVIVIEAALHPLARMVSSDIGYFFADLHRNEGVEVRTGVMVSSIDSDASGVRLYTDDGVTTTADIAVIGVGAVPNTELAARANLAVDDGIVVDQWGRSSDDRIFAVGDVSRHFSPFLGRHVRLESWQNAQNQPVAVARAMMGGTEPYSEVPWFWTDQYDLNIQLAGSPIQWDSVVARGNPYSPGYVHVFVADDVPVGAIAINNGRDMRFLRQMIARREKVDLEALRDPRRKLQEIAALASS</sequence>
<dbReference type="InterPro" id="IPR028202">
    <property type="entry name" value="Reductase_C"/>
</dbReference>
<dbReference type="GO" id="GO:0008860">
    <property type="term" value="F:ferredoxin-NAD+ reductase activity"/>
    <property type="evidence" value="ECO:0007669"/>
    <property type="project" value="UniProtKB-EC"/>
</dbReference>
<comment type="cofactor">
    <cofactor evidence="1">
        <name>FAD</name>
        <dbReference type="ChEBI" id="CHEBI:57692"/>
    </cofactor>
</comment>
<dbReference type="PRINTS" id="PR00411">
    <property type="entry name" value="PNDRDTASEI"/>
</dbReference>
<evidence type="ECO:0000256" key="5">
    <source>
        <dbReference type="SAM" id="MobiDB-lite"/>
    </source>
</evidence>
<dbReference type="InterPro" id="IPR050446">
    <property type="entry name" value="FAD-oxidoreductase/Apoptosis"/>
</dbReference>
<dbReference type="PANTHER" id="PTHR43557">
    <property type="entry name" value="APOPTOSIS-INDUCING FACTOR 1"/>
    <property type="match status" value="1"/>
</dbReference>
<gene>
    <name evidence="8" type="primary">andAa</name>
    <name evidence="8" type="ORF">BN2476_680056</name>
</gene>
<accession>A0A1N7SPM6</accession>
<dbReference type="Proteomes" id="UP000195569">
    <property type="component" value="Unassembled WGS sequence"/>
</dbReference>
<evidence type="ECO:0000256" key="1">
    <source>
        <dbReference type="ARBA" id="ARBA00001974"/>
    </source>
</evidence>
<dbReference type="Pfam" id="PF07992">
    <property type="entry name" value="Pyr_redox_2"/>
    <property type="match status" value="1"/>
</dbReference>
<proteinExistence type="predicted"/>
<dbReference type="SUPFAM" id="SSF55424">
    <property type="entry name" value="FAD/NAD-linked reductases, dimerisation (C-terminal) domain"/>
    <property type="match status" value="1"/>
</dbReference>
<dbReference type="InterPro" id="IPR016156">
    <property type="entry name" value="FAD/NAD-linked_Rdtase_dimer_sf"/>
</dbReference>
<feature type="domain" description="Reductase C-terminal" evidence="7">
    <location>
        <begin position="325"/>
        <end position="408"/>
    </location>
</feature>
<dbReference type="Pfam" id="PF14759">
    <property type="entry name" value="Reductase_C"/>
    <property type="match status" value="1"/>
</dbReference>
<dbReference type="GO" id="GO:0005737">
    <property type="term" value="C:cytoplasm"/>
    <property type="evidence" value="ECO:0007669"/>
    <property type="project" value="TreeGrafter"/>
</dbReference>
<dbReference type="InterPro" id="IPR036188">
    <property type="entry name" value="FAD/NAD-bd_sf"/>
</dbReference>
<dbReference type="GO" id="GO:0051213">
    <property type="term" value="F:dioxygenase activity"/>
    <property type="evidence" value="ECO:0007669"/>
    <property type="project" value="UniProtKB-KW"/>
</dbReference>
<keyword evidence="3" id="KW-0274">FAD</keyword>